<dbReference type="SUPFAM" id="SSF52317">
    <property type="entry name" value="Class I glutamine amidotransferase-like"/>
    <property type="match status" value="1"/>
</dbReference>
<comment type="pathway">
    <text evidence="4">Amine and polyamine degradation; putrescine degradation; 4-aminobutanoate from putrescine: step 4/4.</text>
</comment>
<dbReference type="PANTHER" id="PTHR43235:SF1">
    <property type="entry name" value="GLUTAMINE AMIDOTRANSFERASE PB2B2.05-RELATED"/>
    <property type="match status" value="1"/>
</dbReference>
<dbReference type="GO" id="GO:0033969">
    <property type="term" value="F:gamma-glutamyl-gamma-aminobutyrate hydrolase activity"/>
    <property type="evidence" value="ECO:0007669"/>
    <property type="project" value="UniProtKB-EC"/>
</dbReference>
<dbReference type="GO" id="GO:0008483">
    <property type="term" value="F:transaminase activity"/>
    <property type="evidence" value="ECO:0007669"/>
    <property type="project" value="UniProtKB-KW"/>
</dbReference>
<dbReference type="EC" id="3.5.1.94" evidence="5"/>
<dbReference type="InterPro" id="IPR029062">
    <property type="entry name" value="Class_I_gatase-like"/>
</dbReference>
<comment type="similarity">
    <text evidence="1">Belongs to the peptidase C26 family.</text>
</comment>
<dbReference type="InterPro" id="IPR044668">
    <property type="entry name" value="PuuD-like"/>
</dbReference>
<comment type="catalytic activity">
    <reaction evidence="2">
        <text>4-(gamma-L-glutamylamino)butanoate + H2O = 4-aminobutanoate + L-glutamate</text>
        <dbReference type="Rhea" id="RHEA:19737"/>
        <dbReference type="ChEBI" id="CHEBI:15377"/>
        <dbReference type="ChEBI" id="CHEBI:29985"/>
        <dbReference type="ChEBI" id="CHEBI:58800"/>
        <dbReference type="ChEBI" id="CHEBI:59888"/>
        <dbReference type="EC" id="3.5.1.94"/>
    </reaction>
</comment>
<dbReference type="CDD" id="cd01745">
    <property type="entry name" value="GATase1_2"/>
    <property type="match status" value="1"/>
</dbReference>
<proteinExistence type="inferred from homology"/>
<dbReference type="GO" id="GO:0005829">
    <property type="term" value="C:cytosol"/>
    <property type="evidence" value="ECO:0007669"/>
    <property type="project" value="TreeGrafter"/>
</dbReference>
<keyword evidence="6" id="KW-0808">Transferase</keyword>
<evidence type="ECO:0000313" key="7">
    <source>
        <dbReference type="Proteomes" id="UP000246073"/>
    </source>
</evidence>
<dbReference type="PROSITE" id="PS51273">
    <property type="entry name" value="GATASE_TYPE_1"/>
    <property type="match status" value="1"/>
</dbReference>
<organism evidence="6 7">
    <name type="scientific">Ochrobactrum soli</name>
    <dbReference type="NCBI Taxonomy" id="2448455"/>
    <lineage>
        <taxon>Bacteria</taxon>
        <taxon>Pseudomonadati</taxon>
        <taxon>Pseudomonadota</taxon>
        <taxon>Alphaproteobacteria</taxon>
        <taxon>Hyphomicrobiales</taxon>
        <taxon>Brucellaceae</taxon>
        <taxon>Brucella/Ochrobactrum group</taxon>
        <taxon>Ochrobactrum</taxon>
    </lineage>
</organism>
<keyword evidence="6" id="KW-0032">Aminotransferase</keyword>
<name>A0A2P9HPV9_9HYPH</name>
<dbReference type="AlphaFoldDB" id="A0A2P9HPV9"/>
<dbReference type="GO" id="GO:0006598">
    <property type="term" value="P:polyamine catabolic process"/>
    <property type="evidence" value="ECO:0007669"/>
    <property type="project" value="TreeGrafter"/>
</dbReference>
<accession>A0A2P9HPV9</accession>
<dbReference type="EMBL" id="OOFM01000005">
    <property type="protein sequence ID" value="SPL66137.1"/>
    <property type="molecule type" value="Genomic_DNA"/>
</dbReference>
<comment type="function">
    <text evidence="3">Involved in the breakdown of putrescine via hydrolysis of the gamma-glutamyl linkage of gamma-glutamyl-gamma-aminobutyrate.</text>
</comment>
<dbReference type="InterPro" id="IPR011697">
    <property type="entry name" value="Peptidase_C26"/>
</dbReference>
<evidence type="ECO:0000256" key="4">
    <source>
        <dbReference type="ARBA" id="ARBA00060634"/>
    </source>
</evidence>
<evidence type="ECO:0000256" key="2">
    <source>
        <dbReference type="ARBA" id="ARBA00052718"/>
    </source>
</evidence>
<evidence type="ECO:0000313" key="6">
    <source>
        <dbReference type="EMBL" id="SPL66137.1"/>
    </source>
</evidence>
<sequence length="295" mass="32620">MKRRHFLPIAEAFIHAHLIRKLFHSFEDVLYCRRLRAKFMDLSAMSKSRPLIAVPTDVKPFENYTWHAAPDQYLAAAIDVAQVTPLLVPSFGDKMDLDAILDAVDGVLITGSKSNVNPALYGVEPSAAFEPYDDARDATSLPLIRAAIEKGVPVLAICRGIQELNVALGGTLATEIQELQGRMDHRAPQSESQAERFAIQHPIRIKPDSCLGAILKEDSVKVNSVHRQAIDRLAPRLEVEAVAEDGTVEAVSVKDAKGFVVGVQWHPEYWVQSDAPSRKIFEAFGEAVREHKIGQ</sequence>
<dbReference type="Pfam" id="PF07722">
    <property type="entry name" value="Peptidase_C26"/>
    <property type="match status" value="1"/>
</dbReference>
<protein>
    <recommendedName>
        <fullName evidence="5">gamma-glutamyl-gamma-aminobutyrate hydrolase</fullName>
        <ecNumber evidence="5">3.5.1.94</ecNumber>
    </recommendedName>
</protein>
<evidence type="ECO:0000256" key="5">
    <source>
        <dbReference type="ARBA" id="ARBA00066788"/>
    </source>
</evidence>
<dbReference type="FunFam" id="3.40.50.880:FF:000030">
    <property type="entry name" value="Gamma-glutamyl-gamma-aminobutyrate hydrolase PuuD"/>
    <property type="match status" value="1"/>
</dbReference>
<reference evidence="7" key="1">
    <citation type="submission" date="2017-12" db="EMBL/GenBank/DDBJ databases">
        <authorList>
            <person name="Diaz M."/>
        </authorList>
    </citation>
    <scope>NUCLEOTIDE SEQUENCE [LARGE SCALE GENOMIC DNA]</scope>
    <source>
        <strain evidence="7">FI11154</strain>
    </source>
</reference>
<dbReference type="PANTHER" id="PTHR43235">
    <property type="entry name" value="GLUTAMINE AMIDOTRANSFERASE PB2B2.05-RELATED"/>
    <property type="match status" value="1"/>
</dbReference>
<dbReference type="Gene3D" id="3.40.50.880">
    <property type="match status" value="1"/>
</dbReference>
<gene>
    <name evidence="6" type="ORF">OHAE_2004</name>
</gene>
<evidence type="ECO:0000256" key="3">
    <source>
        <dbReference type="ARBA" id="ARBA00055068"/>
    </source>
</evidence>
<evidence type="ECO:0000256" key="1">
    <source>
        <dbReference type="ARBA" id="ARBA00011083"/>
    </source>
</evidence>
<dbReference type="Proteomes" id="UP000246073">
    <property type="component" value="Unassembled WGS sequence"/>
</dbReference>